<feature type="domain" description="Xylanolytic transcriptional activator regulatory" evidence="8">
    <location>
        <begin position="259"/>
        <end position="396"/>
    </location>
</feature>
<evidence type="ECO:0000256" key="2">
    <source>
        <dbReference type="ARBA" id="ARBA00022723"/>
    </source>
</evidence>
<evidence type="ECO:0000256" key="7">
    <source>
        <dbReference type="SAM" id="MobiDB-lite"/>
    </source>
</evidence>
<keyword evidence="10" id="KW-1185">Reference proteome</keyword>
<keyword evidence="4" id="KW-0863">Zinc-finger</keyword>
<keyword evidence="6" id="KW-0539">Nucleus</keyword>
<dbReference type="PANTHER" id="PTHR40626">
    <property type="entry name" value="MIP31509P"/>
    <property type="match status" value="1"/>
</dbReference>
<dbReference type="PANTHER" id="PTHR40626:SF10">
    <property type="entry name" value="C2H2-TYPE DOMAIN-CONTAINING PROTEIN"/>
    <property type="match status" value="1"/>
</dbReference>
<protein>
    <recommendedName>
        <fullName evidence="8">Xylanolytic transcriptional activator regulatory domain-containing protein</fullName>
    </recommendedName>
</protein>
<dbReference type="VEuPathDB" id="FungiDB:A1O9_04288"/>
<dbReference type="GO" id="GO:0008270">
    <property type="term" value="F:zinc ion binding"/>
    <property type="evidence" value="ECO:0007669"/>
    <property type="project" value="UniProtKB-KW"/>
</dbReference>
<evidence type="ECO:0000259" key="8">
    <source>
        <dbReference type="Pfam" id="PF04082"/>
    </source>
</evidence>
<dbReference type="GO" id="GO:0000785">
    <property type="term" value="C:chromatin"/>
    <property type="evidence" value="ECO:0007669"/>
    <property type="project" value="TreeGrafter"/>
</dbReference>
<feature type="region of interest" description="Disordered" evidence="7">
    <location>
        <begin position="1"/>
        <end position="58"/>
    </location>
</feature>
<keyword evidence="2" id="KW-0479">Metal-binding</keyword>
<evidence type="ECO:0000256" key="6">
    <source>
        <dbReference type="ARBA" id="ARBA00023242"/>
    </source>
</evidence>
<evidence type="ECO:0000256" key="5">
    <source>
        <dbReference type="ARBA" id="ARBA00022833"/>
    </source>
</evidence>
<dbReference type="STRING" id="1182545.A0A072PH45"/>
<dbReference type="GeneID" id="25279221"/>
<keyword evidence="5" id="KW-0862">Zinc</keyword>
<name>A0A072PH45_9EURO</name>
<dbReference type="GO" id="GO:0006351">
    <property type="term" value="P:DNA-templated transcription"/>
    <property type="evidence" value="ECO:0007669"/>
    <property type="project" value="InterPro"/>
</dbReference>
<feature type="region of interest" description="Disordered" evidence="7">
    <location>
        <begin position="196"/>
        <end position="217"/>
    </location>
</feature>
<dbReference type="AlphaFoldDB" id="A0A072PH45"/>
<sequence>MAEKQPQGITPADSAGVSSREQASAHNQIFDASFFRQGSRDSGDTGLGSIQGLPTQEPLSYDQYGPAVNMPMGTIVGGTDQGNAVGGMQVSDLGMFDNPSMNAPFIEPFMEEPDWINNFTFTAATYSSVLQTALPLWPTIDWSPNSLIQAPESPKQGPDNLHRTLPTPSSGRRTDFDPSKSEGTLPLLDRVFSLVSSPQDHKEARTEPSRRSSYLTSETRTLLHRKLDKYKHIMPDKFVLPSHHALNRYVVMYFTAGARHQPFIHEPTWNSATCSLGLLMAVCAMGARYSFEIKLSRQLWTLGRTILRHEMDESDRNVGESFGHQTSSGELLENCQAMLLLTMYGTWAGDKHFLRQALAFQSALATINRDIIPEKPPPSQHLTWKSWVEYEVQKRCGNFETIWHACLLGIRTKFVTLCFVNLQCLVYNLPAVILHSEFDLELPCGEELWRAETEAIWQQRRQQDHSAAPSFQDAMRRLLDERAVSETADSGETTPDDLTYSIFASYILINGLMQYSSEQRRYARSISEAGSTISHDQAKTFERALRRWQKSWENNPKASLDPQDPHGPLAFNCTALLRIAYIRLDMDFAPYAAALRSGDPEVVARTICNQPPATRSRRSMRAALHAWHALLIPIRMGMDLVAETQVFTWSIQHFIASFECCLLLANWLDAVTVAAPSPPLSNEERWLIRLVQETLQEAGIEDDVITDIRMLSSNVLTTWARLFYANKIWGIIPLIGEALTKFADLLRIRSAHSG</sequence>
<proteinExistence type="predicted"/>
<comment type="caution">
    <text evidence="9">The sequence shown here is derived from an EMBL/GenBank/DDBJ whole genome shotgun (WGS) entry which is preliminary data.</text>
</comment>
<dbReference type="Proteomes" id="UP000027920">
    <property type="component" value="Unassembled WGS sequence"/>
</dbReference>
<evidence type="ECO:0000256" key="1">
    <source>
        <dbReference type="ARBA" id="ARBA00004123"/>
    </source>
</evidence>
<feature type="region of interest" description="Disordered" evidence="7">
    <location>
        <begin position="147"/>
        <end position="184"/>
    </location>
</feature>
<accession>A0A072PH45</accession>
<feature type="compositionally biased region" description="Polar residues" evidence="7">
    <location>
        <begin position="16"/>
        <end position="27"/>
    </location>
</feature>
<dbReference type="InterPro" id="IPR007219">
    <property type="entry name" value="XnlR_reg_dom"/>
</dbReference>
<dbReference type="OrthoDB" id="654211at2759"/>
<evidence type="ECO:0000256" key="3">
    <source>
        <dbReference type="ARBA" id="ARBA00022737"/>
    </source>
</evidence>
<evidence type="ECO:0000313" key="10">
    <source>
        <dbReference type="Proteomes" id="UP000027920"/>
    </source>
</evidence>
<dbReference type="RefSeq" id="XP_013262034.1">
    <property type="nucleotide sequence ID" value="XM_013406580.1"/>
</dbReference>
<reference evidence="9 10" key="1">
    <citation type="submission" date="2013-03" db="EMBL/GenBank/DDBJ databases">
        <title>The Genome Sequence of Exophiala aquamarina CBS 119918.</title>
        <authorList>
            <consortium name="The Broad Institute Genomics Platform"/>
            <person name="Cuomo C."/>
            <person name="de Hoog S."/>
            <person name="Gorbushina A."/>
            <person name="Walker B."/>
            <person name="Young S.K."/>
            <person name="Zeng Q."/>
            <person name="Gargeya S."/>
            <person name="Fitzgerald M."/>
            <person name="Haas B."/>
            <person name="Abouelleil A."/>
            <person name="Allen A.W."/>
            <person name="Alvarado L."/>
            <person name="Arachchi H.M."/>
            <person name="Berlin A.M."/>
            <person name="Chapman S.B."/>
            <person name="Gainer-Dewar J."/>
            <person name="Goldberg J."/>
            <person name="Griggs A."/>
            <person name="Gujja S."/>
            <person name="Hansen M."/>
            <person name="Howarth C."/>
            <person name="Imamovic A."/>
            <person name="Ireland A."/>
            <person name="Larimer J."/>
            <person name="McCowan C."/>
            <person name="Murphy C."/>
            <person name="Pearson M."/>
            <person name="Poon T.W."/>
            <person name="Priest M."/>
            <person name="Roberts A."/>
            <person name="Saif S."/>
            <person name="Shea T."/>
            <person name="Sisk P."/>
            <person name="Sykes S."/>
            <person name="Wortman J."/>
            <person name="Nusbaum C."/>
            <person name="Birren B."/>
        </authorList>
    </citation>
    <scope>NUCLEOTIDE SEQUENCE [LARGE SCALE GENOMIC DNA]</scope>
    <source>
        <strain evidence="9 10">CBS 119918</strain>
    </source>
</reference>
<dbReference type="InterPro" id="IPR051059">
    <property type="entry name" value="VerF-like"/>
</dbReference>
<keyword evidence="3" id="KW-0677">Repeat</keyword>
<feature type="compositionally biased region" description="Basic and acidic residues" evidence="7">
    <location>
        <begin position="199"/>
        <end position="210"/>
    </location>
</feature>
<dbReference type="CDD" id="cd12148">
    <property type="entry name" value="fungal_TF_MHR"/>
    <property type="match status" value="1"/>
</dbReference>
<dbReference type="Pfam" id="PF04082">
    <property type="entry name" value="Fungal_trans"/>
    <property type="match status" value="1"/>
</dbReference>
<evidence type="ECO:0000256" key="4">
    <source>
        <dbReference type="ARBA" id="ARBA00022771"/>
    </source>
</evidence>
<dbReference type="GO" id="GO:0005634">
    <property type="term" value="C:nucleus"/>
    <property type="evidence" value="ECO:0007669"/>
    <property type="project" value="UniProtKB-SubCell"/>
</dbReference>
<dbReference type="HOGENOM" id="CLU_007784_2_0_1"/>
<gene>
    <name evidence="9" type="ORF">A1O9_04288</name>
</gene>
<evidence type="ECO:0000313" key="9">
    <source>
        <dbReference type="EMBL" id="KEF59444.1"/>
    </source>
</evidence>
<comment type="subcellular location">
    <subcellularLocation>
        <location evidence="1">Nucleus</location>
    </subcellularLocation>
</comment>
<dbReference type="GO" id="GO:0000978">
    <property type="term" value="F:RNA polymerase II cis-regulatory region sequence-specific DNA binding"/>
    <property type="evidence" value="ECO:0007669"/>
    <property type="project" value="InterPro"/>
</dbReference>
<organism evidence="9 10">
    <name type="scientific">Exophiala aquamarina CBS 119918</name>
    <dbReference type="NCBI Taxonomy" id="1182545"/>
    <lineage>
        <taxon>Eukaryota</taxon>
        <taxon>Fungi</taxon>
        <taxon>Dikarya</taxon>
        <taxon>Ascomycota</taxon>
        <taxon>Pezizomycotina</taxon>
        <taxon>Eurotiomycetes</taxon>
        <taxon>Chaetothyriomycetidae</taxon>
        <taxon>Chaetothyriales</taxon>
        <taxon>Herpotrichiellaceae</taxon>
        <taxon>Exophiala</taxon>
    </lineage>
</organism>
<dbReference type="EMBL" id="AMGV01000003">
    <property type="protein sequence ID" value="KEF59444.1"/>
    <property type="molecule type" value="Genomic_DNA"/>
</dbReference>
<dbReference type="GO" id="GO:0000981">
    <property type="term" value="F:DNA-binding transcription factor activity, RNA polymerase II-specific"/>
    <property type="evidence" value="ECO:0007669"/>
    <property type="project" value="InterPro"/>
</dbReference>